<sequence length="126" mass="12718">MTIALVLDSSAMAAFAAGSVSVGELIVLVDEEAQFVALPAAALAQAFARTGPDDRGVLRMLVRGARSVVAPLDADGSEGVGLVARRCDLATAHAAVVATDRSAVLVTAEPAAFAGLVDKEMIIEVG</sequence>
<dbReference type="AlphaFoldDB" id="A0A8J4E099"/>
<protein>
    <recommendedName>
        <fullName evidence="4">PIN domain-containing protein</fullName>
    </recommendedName>
</protein>
<feature type="signal peptide" evidence="1">
    <location>
        <begin position="1"/>
        <end position="16"/>
    </location>
</feature>
<comment type="caution">
    <text evidence="2">The sequence shown here is derived from an EMBL/GenBank/DDBJ whole genome shotgun (WGS) entry which is preliminary data.</text>
</comment>
<keyword evidence="1" id="KW-0732">Signal</keyword>
<accession>A0A8J4E099</accession>
<evidence type="ECO:0000313" key="2">
    <source>
        <dbReference type="EMBL" id="GIJ56576.1"/>
    </source>
</evidence>
<reference evidence="2" key="1">
    <citation type="submission" date="2021-01" db="EMBL/GenBank/DDBJ databases">
        <title>Whole genome shotgun sequence of Virgisporangium aurantiacum NBRC 16421.</title>
        <authorList>
            <person name="Komaki H."/>
            <person name="Tamura T."/>
        </authorList>
    </citation>
    <scope>NUCLEOTIDE SEQUENCE</scope>
    <source>
        <strain evidence="2">NBRC 16421</strain>
    </source>
</reference>
<organism evidence="2 3">
    <name type="scientific">Virgisporangium aurantiacum</name>
    <dbReference type="NCBI Taxonomy" id="175570"/>
    <lineage>
        <taxon>Bacteria</taxon>
        <taxon>Bacillati</taxon>
        <taxon>Actinomycetota</taxon>
        <taxon>Actinomycetes</taxon>
        <taxon>Micromonosporales</taxon>
        <taxon>Micromonosporaceae</taxon>
        <taxon>Virgisporangium</taxon>
    </lineage>
</organism>
<dbReference type="EMBL" id="BOPG01000025">
    <property type="protein sequence ID" value="GIJ56576.1"/>
    <property type="molecule type" value="Genomic_DNA"/>
</dbReference>
<evidence type="ECO:0000313" key="3">
    <source>
        <dbReference type="Proteomes" id="UP000612585"/>
    </source>
</evidence>
<name>A0A8J4E099_9ACTN</name>
<evidence type="ECO:0000256" key="1">
    <source>
        <dbReference type="SAM" id="SignalP"/>
    </source>
</evidence>
<proteinExistence type="predicted"/>
<dbReference type="Proteomes" id="UP000612585">
    <property type="component" value="Unassembled WGS sequence"/>
</dbReference>
<keyword evidence="3" id="KW-1185">Reference proteome</keyword>
<dbReference type="RefSeq" id="WP_203995230.1">
    <property type="nucleotide sequence ID" value="NZ_BOPG01000025.1"/>
</dbReference>
<feature type="chain" id="PRO_5038678945" description="PIN domain-containing protein" evidence="1">
    <location>
        <begin position="17"/>
        <end position="126"/>
    </location>
</feature>
<evidence type="ECO:0008006" key="4">
    <source>
        <dbReference type="Google" id="ProtNLM"/>
    </source>
</evidence>
<gene>
    <name evidence="2" type="ORF">Vau01_040920</name>
</gene>